<sequence length="315" mass="33818">MSTRLAKRPLGRTGLEVTPVCVGGGPLGSMPRNFGYDVPAEQGVRTVLRAFEGPFTFLDTSNNYSGGESERRIGEAIRRNGGLPDGFVLSTKVDRAADGTFDGDQVRRSISESLDRLGLDRVPLLFLHDPEHIPFEDGVAPGGPVEALVRLRGEGVAEHLGVAGGPVGLLRRYLDTGAFEVLLTHNRWTLIDRSADDLIGYAHGRGIGVVNGAPFGGGILAKGAAAQPKYAYRSADEKILALVRHIETACAEHGVPLAAAALQFSMRDPRVSSTVVGISRPERVAETAEYATWDIPEQLWETLDNAAAPSSLWQW</sequence>
<organism evidence="2 3">
    <name type="scientific">Amycolatopsis endophytica</name>
    <dbReference type="NCBI Taxonomy" id="860233"/>
    <lineage>
        <taxon>Bacteria</taxon>
        <taxon>Bacillati</taxon>
        <taxon>Actinomycetota</taxon>
        <taxon>Actinomycetes</taxon>
        <taxon>Pseudonocardiales</taxon>
        <taxon>Pseudonocardiaceae</taxon>
        <taxon>Amycolatopsis</taxon>
    </lineage>
</organism>
<dbReference type="PANTHER" id="PTHR42686:SF1">
    <property type="entry name" value="GH17980P-RELATED"/>
    <property type="match status" value="1"/>
</dbReference>
<comment type="caution">
    <text evidence="2">The sequence shown here is derived from an EMBL/GenBank/DDBJ whole genome shotgun (WGS) entry which is preliminary data.</text>
</comment>
<dbReference type="InterPro" id="IPR020471">
    <property type="entry name" value="AKR"/>
</dbReference>
<dbReference type="Proteomes" id="UP000549616">
    <property type="component" value="Unassembled WGS sequence"/>
</dbReference>
<reference evidence="2 3" key="1">
    <citation type="submission" date="2020-07" db="EMBL/GenBank/DDBJ databases">
        <title>Sequencing the genomes of 1000 actinobacteria strains.</title>
        <authorList>
            <person name="Klenk H.-P."/>
        </authorList>
    </citation>
    <scope>NUCLEOTIDE SEQUENCE [LARGE SCALE GENOMIC DNA]</scope>
    <source>
        <strain evidence="2 3">DSM 104006</strain>
    </source>
</reference>
<evidence type="ECO:0000313" key="3">
    <source>
        <dbReference type="Proteomes" id="UP000549616"/>
    </source>
</evidence>
<dbReference type="InterPro" id="IPR023210">
    <property type="entry name" value="NADP_OxRdtase_dom"/>
</dbReference>
<dbReference type="GO" id="GO:0047834">
    <property type="term" value="F:D-threo-aldose 1-dehydrogenase activity"/>
    <property type="evidence" value="ECO:0007669"/>
    <property type="project" value="UniProtKB-EC"/>
</dbReference>
<dbReference type="CDD" id="cd19090">
    <property type="entry name" value="AKR_AKR15A-like"/>
    <property type="match status" value="1"/>
</dbReference>
<gene>
    <name evidence="2" type="ORF">HNR02_005668</name>
</gene>
<dbReference type="RefSeq" id="WP_179776543.1">
    <property type="nucleotide sequence ID" value="NZ_JACCFK010000002.1"/>
</dbReference>
<dbReference type="EC" id="1.1.1.122" evidence="2"/>
<dbReference type="Pfam" id="PF00248">
    <property type="entry name" value="Aldo_ket_red"/>
    <property type="match status" value="1"/>
</dbReference>
<dbReference type="GO" id="GO:0005829">
    <property type="term" value="C:cytosol"/>
    <property type="evidence" value="ECO:0007669"/>
    <property type="project" value="TreeGrafter"/>
</dbReference>
<keyword evidence="2" id="KW-0560">Oxidoreductase</keyword>
<dbReference type="InterPro" id="IPR036812">
    <property type="entry name" value="NAD(P)_OxRdtase_dom_sf"/>
</dbReference>
<dbReference type="Gene3D" id="3.20.20.100">
    <property type="entry name" value="NADP-dependent oxidoreductase domain"/>
    <property type="match status" value="1"/>
</dbReference>
<keyword evidence="3" id="KW-1185">Reference proteome</keyword>
<proteinExistence type="predicted"/>
<accession>A0A853BA96</accession>
<dbReference type="AlphaFoldDB" id="A0A853BA96"/>
<dbReference type="SUPFAM" id="SSF51430">
    <property type="entry name" value="NAD(P)-linked oxidoreductase"/>
    <property type="match status" value="1"/>
</dbReference>
<dbReference type="EMBL" id="JACCFK010000002">
    <property type="protein sequence ID" value="NYI92293.1"/>
    <property type="molecule type" value="Genomic_DNA"/>
</dbReference>
<evidence type="ECO:0000259" key="1">
    <source>
        <dbReference type="Pfam" id="PF00248"/>
    </source>
</evidence>
<evidence type="ECO:0000313" key="2">
    <source>
        <dbReference type="EMBL" id="NYI92293.1"/>
    </source>
</evidence>
<name>A0A853BA96_9PSEU</name>
<protein>
    <submittedName>
        <fullName evidence="2">D-threo-aldose 1-dehydrogenase</fullName>
        <ecNumber evidence="2">1.1.1.122</ecNumber>
    </submittedName>
</protein>
<feature type="domain" description="NADP-dependent oxidoreductase" evidence="1">
    <location>
        <begin position="36"/>
        <end position="306"/>
    </location>
</feature>
<dbReference type="PANTHER" id="PTHR42686">
    <property type="entry name" value="GH17980P-RELATED"/>
    <property type="match status" value="1"/>
</dbReference>